<sequence length="168" mass="18374">MNRISLALLTALTLTTTQADYMIKIPLEQAQGGSLPSGSILFVTQEEGPPLPPAEIEDELSGYKGIGTLDTVSASGFLKSSTFQNPMYSNVLFRVYGDHSIYLIGNLQELLNTAKSIVLTINGDVLPCEIYDTRYLAYNNQTAFHCSTIGFVGTKYSLGQQFSITFKK</sequence>
<evidence type="ECO:0000313" key="2">
    <source>
        <dbReference type="Proteomes" id="UP000076857"/>
    </source>
</evidence>
<protein>
    <submittedName>
        <fullName evidence="1">Uncharacterized protein</fullName>
    </submittedName>
</protein>
<dbReference type="Proteomes" id="UP000076857">
    <property type="component" value="Chromosome"/>
</dbReference>
<dbReference type="RefSeq" id="WP_155737894.1">
    <property type="nucleotide sequence ID" value="NZ_CP050951.1"/>
</dbReference>
<dbReference type="AlphaFoldDB" id="A0AAP9N250"/>
<reference evidence="1 2" key="1">
    <citation type="submission" date="2016-04" db="EMBL/GenBank/DDBJ databases">
        <authorList>
            <person name="Qiu J."/>
        </authorList>
    </citation>
    <scope>NUCLEOTIDE SEQUENCE [LARGE SCALE GENOMIC DNA]</scope>
    <source>
        <strain evidence="1 2">JQ581</strain>
    </source>
</reference>
<reference evidence="1 2" key="2">
    <citation type="submission" date="2020-04" db="EMBL/GenBank/DDBJ databases">
        <title>Complete genome sequence of Pseudomonas putida strain JQ581.</title>
        <authorList>
            <person name="Mu Y."/>
        </authorList>
    </citation>
    <scope>NUCLEOTIDE SEQUENCE [LARGE SCALE GENOMIC DNA]</scope>
    <source>
        <strain evidence="1 2">JQ581</strain>
    </source>
</reference>
<gene>
    <name evidence="1" type="ORF">A3L25_023270</name>
</gene>
<accession>A0AAP9N250</accession>
<dbReference type="EMBL" id="CP050951">
    <property type="protein sequence ID" value="QJQ12202.1"/>
    <property type="molecule type" value="Genomic_DNA"/>
</dbReference>
<evidence type="ECO:0000313" key="1">
    <source>
        <dbReference type="EMBL" id="QJQ12202.1"/>
    </source>
</evidence>
<organism evidence="1 2">
    <name type="scientific">Pseudomonas putida</name>
    <name type="common">Arthrobacter siderocapsulatus</name>
    <dbReference type="NCBI Taxonomy" id="303"/>
    <lineage>
        <taxon>Bacteria</taxon>
        <taxon>Pseudomonadati</taxon>
        <taxon>Pseudomonadota</taxon>
        <taxon>Gammaproteobacteria</taxon>
        <taxon>Pseudomonadales</taxon>
        <taxon>Pseudomonadaceae</taxon>
        <taxon>Pseudomonas</taxon>
    </lineage>
</organism>
<name>A0AAP9N250_PSEPU</name>
<proteinExistence type="predicted"/>